<dbReference type="AlphaFoldDB" id="A0A7R7XFX2"/>
<keyword evidence="3" id="KW-1185">Reference proteome</keyword>
<dbReference type="GeneID" id="64970710"/>
<reference evidence="2" key="1">
    <citation type="submission" date="2021-01" db="EMBL/GenBank/DDBJ databases">
        <authorList>
            <consortium name="Aspergillus puulaauensis MK2 genome sequencing consortium"/>
            <person name="Kazuki M."/>
            <person name="Futagami T."/>
        </authorList>
    </citation>
    <scope>NUCLEOTIDE SEQUENCE</scope>
    <source>
        <strain evidence="2">MK2</strain>
    </source>
</reference>
<organism evidence="2 3">
    <name type="scientific">Aspergillus puulaauensis</name>
    <dbReference type="NCBI Taxonomy" id="1220207"/>
    <lineage>
        <taxon>Eukaryota</taxon>
        <taxon>Fungi</taxon>
        <taxon>Dikarya</taxon>
        <taxon>Ascomycota</taxon>
        <taxon>Pezizomycotina</taxon>
        <taxon>Eurotiomycetes</taxon>
        <taxon>Eurotiomycetidae</taxon>
        <taxon>Eurotiales</taxon>
        <taxon>Aspergillaceae</taxon>
        <taxon>Aspergillus</taxon>
    </lineage>
</organism>
<dbReference type="EMBL" id="AP024444">
    <property type="protein sequence ID" value="BCS20705.1"/>
    <property type="molecule type" value="Genomic_DNA"/>
</dbReference>
<dbReference type="KEGG" id="apuu:APUU_21137S"/>
<gene>
    <name evidence="2" type="ORF">APUU_21137S</name>
</gene>
<sequence length="125" mass="13192">MNRSGCGADDEIWISDAGVFLHVLTANDTSCRRPEAVKYCQIQFRTGLRRRTGTSSATPQAAHSTATSRLLLPPRPLLPSSSSSSSLPPQGFGATLPRHRAFSTSILAATAGSWCPVSRPAPNGA</sequence>
<dbReference type="Proteomes" id="UP000654913">
    <property type="component" value="Chromosome 2"/>
</dbReference>
<feature type="compositionally biased region" description="Low complexity" evidence="1">
    <location>
        <begin position="68"/>
        <end position="89"/>
    </location>
</feature>
<reference evidence="2" key="2">
    <citation type="submission" date="2021-02" db="EMBL/GenBank/DDBJ databases">
        <title>Aspergillus puulaauensis MK2 genome sequence.</title>
        <authorList>
            <person name="Futagami T."/>
            <person name="Mori K."/>
            <person name="Kadooka C."/>
            <person name="Tanaka T."/>
        </authorList>
    </citation>
    <scope>NUCLEOTIDE SEQUENCE</scope>
    <source>
        <strain evidence="2">MK2</strain>
    </source>
</reference>
<accession>A0A7R7XFX2</accession>
<name>A0A7R7XFX2_9EURO</name>
<dbReference type="RefSeq" id="XP_041552899.1">
    <property type="nucleotide sequence ID" value="XM_041699856.1"/>
</dbReference>
<protein>
    <submittedName>
        <fullName evidence="2">Uncharacterized protein</fullName>
    </submittedName>
</protein>
<evidence type="ECO:0000313" key="2">
    <source>
        <dbReference type="EMBL" id="BCS20705.1"/>
    </source>
</evidence>
<evidence type="ECO:0000256" key="1">
    <source>
        <dbReference type="SAM" id="MobiDB-lite"/>
    </source>
</evidence>
<evidence type="ECO:0000313" key="3">
    <source>
        <dbReference type="Proteomes" id="UP000654913"/>
    </source>
</evidence>
<feature type="region of interest" description="Disordered" evidence="1">
    <location>
        <begin position="50"/>
        <end position="93"/>
    </location>
</feature>
<proteinExistence type="predicted"/>